<sequence length="143" mass="14898">MTIQKHDDTVTVSHEAAMGLVQAVLKESARQQLPVSVAITDAGGHLQAFGRSDGAAFLTVDIAIDKAWTASSFGQPTHVWNQIVQDPGMAPLASRPRLLTVGGGCPLFVNGRLAGGIGVSGGTHEQDRVLAEQALNSLGFEIA</sequence>
<dbReference type="PANTHER" id="PTHR34309:SF1">
    <property type="entry name" value="PROTEIN GLCG"/>
    <property type="match status" value="1"/>
</dbReference>
<evidence type="ECO:0000313" key="1">
    <source>
        <dbReference type="EMBL" id="MBA5727427.1"/>
    </source>
</evidence>
<organism evidence="1 2">
    <name type="scientific">Bombella mellum</name>
    <dbReference type="NCBI Taxonomy" id="2039288"/>
    <lineage>
        <taxon>Bacteria</taxon>
        <taxon>Pseudomonadati</taxon>
        <taxon>Pseudomonadota</taxon>
        <taxon>Alphaproteobacteria</taxon>
        <taxon>Acetobacterales</taxon>
        <taxon>Acetobacteraceae</taxon>
        <taxon>Bombella</taxon>
    </lineage>
</organism>
<gene>
    <name evidence="1" type="ORF">CPA56_05465</name>
</gene>
<evidence type="ECO:0000313" key="2">
    <source>
        <dbReference type="Proteomes" id="UP000765338"/>
    </source>
</evidence>
<accession>A0ABR5ZSX3</accession>
<dbReference type="Proteomes" id="UP000765338">
    <property type="component" value="Unassembled WGS sequence"/>
</dbReference>
<name>A0ABR5ZSX3_9PROT</name>
<evidence type="ECO:0008006" key="3">
    <source>
        <dbReference type="Google" id="ProtNLM"/>
    </source>
</evidence>
<reference evidence="1 2" key="1">
    <citation type="submission" date="2017-10" db="EMBL/GenBank/DDBJ databases">
        <authorList>
            <person name="Jakob F."/>
        </authorList>
    </citation>
    <scope>NUCLEOTIDE SEQUENCE [LARGE SCALE GENOMIC DNA]</scope>
    <source>
        <strain evidence="1 2">TMW 2.1889</strain>
    </source>
</reference>
<dbReference type="Pfam" id="PF03928">
    <property type="entry name" value="HbpS-like"/>
    <property type="match status" value="1"/>
</dbReference>
<dbReference type="InterPro" id="IPR052517">
    <property type="entry name" value="GlcG_carb_metab_protein"/>
</dbReference>
<protein>
    <recommendedName>
        <fullName evidence="3">Heme-binding protein</fullName>
    </recommendedName>
</protein>
<dbReference type="SUPFAM" id="SSF143744">
    <property type="entry name" value="GlcG-like"/>
    <property type="match status" value="1"/>
</dbReference>
<keyword evidence="2" id="KW-1185">Reference proteome</keyword>
<dbReference type="PANTHER" id="PTHR34309">
    <property type="entry name" value="SLR1406 PROTEIN"/>
    <property type="match status" value="1"/>
</dbReference>
<dbReference type="InterPro" id="IPR005624">
    <property type="entry name" value="PduO/GlcC-like"/>
</dbReference>
<dbReference type="InterPro" id="IPR038084">
    <property type="entry name" value="PduO/GlcC-like_sf"/>
</dbReference>
<proteinExistence type="predicted"/>
<dbReference type="EMBL" id="PDLY01000003">
    <property type="protein sequence ID" value="MBA5727427.1"/>
    <property type="molecule type" value="Genomic_DNA"/>
</dbReference>
<dbReference type="Gene3D" id="3.30.450.150">
    <property type="entry name" value="Haem-degrading domain"/>
    <property type="match status" value="1"/>
</dbReference>
<comment type="caution">
    <text evidence="1">The sequence shown here is derived from an EMBL/GenBank/DDBJ whole genome shotgun (WGS) entry which is preliminary data.</text>
</comment>